<dbReference type="Proteomes" id="UP001418222">
    <property type="component" value="Unassembled WGS sequence"/>
</dbReference>
<reference evidence="3 4" key="1">
    <citation type="journal article" date="2022" name="Nat. Plants">
        <title>Genomes of leafy and leafless Platanthera orchids illuminate the evolution of mycoheterotrophy.</title>
        <authorList>
            <person name="Li M.H."/>
            <person name="Liu K.W."/>
            <person name="Li Z."/>
            <person name="Lu H.C."/>
            <person name="Ye Q.L."/>
            <person name="Zhang D."/>
            <person name="Wang J.Y."/>
            <person name="Li Y.F."/>
            <person name="Zhong Z.M."/>
            <person name="Liu X."/>
            <person name="Yu X."/>
            <person name="Liu D.K."/>
            <person name="Tu X.D."/>
            <person name="Liu B."/>
            <person name="Hao Y."/>
            <person name="Liao X.Y."/>
            <person name="Jiang Y.T."/>
            <person name="Sun W.H."/>
            <person name="Chen J."/>
            <person name="Chen Y.Q."/>
            <person name="Ai Y."/>
            <person name="Zhai J.W."/>
            <person name="Wu S.S."/>
            <person name="Zhou Z."/>
            <person name="Hsiao Y.Y."/>
            <person name="Wu W.L."/>
            <person name="Chen Y.Y."/>
            <person name="Lin Y.F."/>
            <person name="Hsu J.L."/>
            <person name="Li C.Y."/>
            <person name="Wang Z.W."/>
            <person name="Zhao X."/>
            <person name="Zhong W.Y."/>
            <person name="Ma X.K."/>
            <person name="Ma L."/>
            <person name="Huang J."/>
            <person name="Chen G.Z."/>
            <person name="Huang M.Z."/>
            <person name="Huang L."/>
            <person name="Peng D.H."/>
            <person name="Luo Y.B."/>
            <person name="Zou S.Q."/>
            <person name="Chen S.P."/>
            <person name="Lan S."/>
            <person name="Tsai W.C."/>
            <person name="Van de Peer Y."/>
            <person name="Liu Z.J."/>
        </authorList>
    </citation>
    <scope>NUCLEOTIDE SEQUENCE [LARGE SCALE GENOMIC DNA]</scope>
    <source>
        <strain evidence="3">Lor287</strain>
    </source>
</reference>
<evidence type="ECO:0000313" key="3">
    <source>
        <dbReference type="EMBL" id="KAK8953977.1"/>
    </source>
</evidence>
<dbReference type="Pfam" id="PF07859">
    <property type="entry name" value="Abhydrolase_3"/>
    <property type="match status" value="2"/>
</dbReference>
<feature type="active site" evidence="1">
    <location>
        <position position="177"/>
    </location>
</feature>
<proteinExistence type="predicted"/>
<dbReference type="EMBL" id="JBBWWQ010000002">
    <property type="protein sequence ID" value="KAK8953977.1"/>
    <property type="molecule type" value="Genomic_DNA"/>
</dbReference>
<dbReference type="InterPro" id="IPR050466">
    <property type="entry name" value="Carboxylest/Gibb_receptor"/>
</dbReference>
<feature type="active site" evidence="1">
    <location>
        <position position="482"/>
    </location>
</feature>
<protein>
    <submittedName>
        <fullName evidence="3">Carboxylesterase 2</fullName>
    </submittedName>
</protein>
<comment type="caution">
    <text evidence="3">The sequence shown here is derived from an EMBL/GenBank/DDBJ whole genome shotgun (WGS) entry which is preliminary data.</text>
</comment>
<dbReference type="InterPro" id="IPR033140">
    <property type="entry name" value="Lipase_GDXG_put_SER_AS"/>
</dbReference>
<dbReference type="InterPro" id="IPR013094">
    <property type="entry name" value="AB_hydrolase_3"/>
</dbReference>
<dbReference type="PROSITE" id="PS01174">
    <property type="entry name" value="LIPASE_GDXG_SER"/>
    <property type="match status" value="2"/>
</dbReference>
<evidence type="ECO:0000313" key="4">
    <source>
        <dbReference type="Proteomes" id="UP001418222"/>
    </source>
</evidence>
<feature type="domain" description="Alpha/beta hydrolase fold-3" evidence="2">
    <location>
        <begin position="399"/>
        <end position="611"/>
    </location>
</feature>
<dbReference type="GO" id="GO:0016787">
    <property type="term" value="F:hydrolase activity"/>
    <property type="evidence" value="ECO:0007669"/>
    <property type="project" value="InterPro"/>
</dbReference>
<evidence type="ECO:0000259" key="2">
    <source>
        <dbReference type="Pfam" id="PF07859"/>
    </source>
</evidence>
<dbReference type="InterPro" id="IPR029058">
    <property type="entry name" value="AB_hydrolase_fold"/>
</dbReference>
<dbReference type="PANTHER" id="PTHR23024">
    <property type="entry name" value="ARYLACETAMIDE DEACETYLASE"/>
    <property type="match status" value="1"/>
</dbReference>
<dbReference type="Gene3D" id="3.40.50.1820">
    <property type="entry name" value="alpha/beta hydrolase"/>
    <property type="match status" value="2"/>
</dbReference>
<dbReference type="SUPFAM" id="SSF53474">
    <property type="entry name" value="alpha/beta-Hydrolases"/>
    <property type="match status" value="2"/>
</dbReference>
<accession>A0AAP0GDX1</accession>
<feature type="domain" description="Alpha/beta hydrolase fold-3" evidence="2">
    <location>
        <begin position="94"/>
        <end position="306"/>
    </location>
</feature>
<organism evidence="3 4">
    <name type="scientific">Platanthera zijinensis</name>
    <dbReference type="NCBI Taxonomy" id="2320716"/>
    <lineage>
        <taxon>Eukaryota</taxon>
        <taxon>Viridiplantae</taxon>
        <taxon>Streptophyta</taxon>
        <taxon>Embryophyta</taxon>
        <taxon>Tracheophyta</taxon>
        <taxon>Spermatophyta</taxon>
        <taxon>Magnoliopsida</taxon>
        <taxon>Liliopsida</taxon>
        <taxon>Asparagales</taxon>
        <taxon>Orchidaceae</taxon>
        <taxon>Orchidoideae</taxon>
        <taxon>Orchideae</taxon>
        <taxon>Orchidinae</taxon>
        <taxon>Platanthera</taxon>
    </lineage>
</organism>
<dbReference type="PANTHER" id="PTHR23024:SF577">
    <property type="entry name" value="CARBOXYLESTERASE 2-RELATED"/>
    <property type="match status" value="1"/>
</dbReference>
<evidence type="ECO:0000256" key="1">
    <source>
        <dbReference type="PROSITE-ProRule" id="PRU10038"/>
    </source>
</evidence>
<gene>
    <name evidence="3" type="primary">CXE2</name>
    <name evidence="3" type="ORF">KSP39_PZI001665</name>
</gene>
<sequence length="634" mass="68641">MGLAAAAAAAAAADDSALDEEIEFEIPAYFRYYRSGRVERFAGTSTVAPSLDPTTGVDSTDAVIDPSTGVSARLYLPPSTAAPPPLGGIKIPVLLYFHGGGFCIESAASPSYHRHLNNLAALTPLLAVSVNYRLAPEHRLPAAYEDAWAALRWVISGVHPWVAQWGDLKRLFVAGDSAGANIAHHLTMRAADLPAAVKGVALVHPFFWGSAPVGSEPSDSKFRATMDRRWWFMHPTAVGPDDPCWNPTGEAAPSLAELGCTRLLVTVADNDFLKNRGRLYYEKLKESGWKGEAEFVETPAMGHVFHLVDPDSEIAAAAADSALDEEIEFEIPAYFRYYRSGRVERFAGTSTVAPSLDPTTGVDSTDAVIDPSTGVSARLYLPPSTAAPPPSGGIKIPVLLYFHGGGFCIESAASPSYHRHLNNLAALTPLLAVSVNYRLAPEHRLPAAYDDAWAALRWVISGVHPWVAQWGDLKRLFVAGDSAGANIAHHLTMRAADLPAAVKGVALVHPFFWGSAPVGSEPSDSKFRATMDRRWWFMHPTAVGPDDPCWNPTGEAAPSLAELGCTRLLVTVADNDFLKNRGRLYYEKLKESGWKGEAEFVETPAMGHVFHLVDPDSEIAGKKLRLLADFFRRE</sequence>
<name>A0AAP0GDX1_9ASPA</name>
<dbReference type="AlphaFoldDB" id="A0AAP0GDX1"/>
<keyword evidence="4" id="KW-1185">Reference proteome</keyword>